<dbReference type="Gene3D" id="3.30.450.150">
    <property type="entry name" value="Haem-degrading domain"/>
    <property type="match status" value="1"/>
</dbReference>
<dbReference type="KEGG" id="kme:H0A61_00536"/>
<dbReference type="InterPro" id="IPR038084">
    <property type="entry name" value="PduO/GlcC-like_sf"/>
</dbReference>
<dbReference type="PANTHER" id="PTHR12213">
    <property type="entry name" value="CORRINOID ADENOSYLTRANSFERASE"/>
    <property type="match status" value="1"/>
</dbReference>
<evidence type="ECO:0000256" key="10">
    <source>
        <dbReference type="ARBA" id="ARBA00033334"/>
    </source>
</evidence>
<evidence type="ECO:0000256" key="8">
    <source>
        <dbReference type="ARBA" id="ARBA00022840"/>
    </source>
</evidence>
<dbReference type="InterPro" id="IPR036451">
    <property type="entry name" value="CblAdoTrfase-like_sf"/>
</dbReference>
<evidence type="ECO:0000256" key="1">
    <source>
        <dbReference type="ARBA" id="ARBA00005121"/>
    </source>
</evidence>
<keyword evidence="8" id="KW-0067">ATP-binding</keyword>
<comment type="similarity">
    <text evidence="2">Belongs to the Cob(I)alamin adenosyltransferase family.</text>
</comment>
<comment type="catalytic activity">
    <reaction evidence="13">
        <text>2 cob(II)alamin + reduced [electron-transfer flavoprotein] + 2 ATP = 2 adenosylcob(III)alamin + 2 triphosphate + oxidized [electron-transfer flavoprotein] + 3 H(+)</text>
        <dbReference type="Rhea" id="RHEA:28671"/>
        <dbReference type="Rhea" id="RHEA-COMP:10685"/>
        <dbReference type="Rhea" id="RHEA-COMP:10686"/>
        <dbReference type="ChEBI" id="CHEBI:15378"/>
        <dbReference type="ChEBI" id="CHEBI:16304"/>
        <dbReference type="ChEBI" id="CHEBI:18036"/>
        <dbReference type="ChEBI" id="CHEBI:18408"/>
        <dbReference type="ChEBI" id="CHEBI:30616"/>
        <dbReference type="ChEBI" id="CHEBI:57692"/>
        <dbReference type="ChEBI" id="CHEBI:58307"/>
        <dbReference type="EC" id="2.5.1.17"/>
    </reaction>
</comment>
<dbReference type="Pfam" id="PF01923">
    <property type="entry name" value="Cob_adeno_trans"/>
    <property type="match status" value="1"/>
</dbReference>
<reference evidence="15" key="1">
    <citation type="submission" date="2020-07" db="EMBL/GenBank/DDBJ databases">
        <title>Koleobacter methoxysyntrophicus gen. nov., sp. nov., a novel anaerobic bacterium isolated from deep subsurface oil field and proposal of Koleobacterales ord. nov. in the phylum Firmicutes.</title>
        <authorList>
            <person name="Sakamoto S."/>
            <person name="Tamaki H."/>
        </authorList>
    </citation>
    <scope>NUCLEOTIDE SEQUENCE</scope>
    <source>
        <strain evidence="15">NRmbB1</strain>
    </source>
</reference>
<organism evidence="15 16">
    <name type="scientific">Koleobacter methoxysyntrophicus</name>
    <dbReference type="NCBI Taxonomy" id="2751313"/>
    <lineage>
        <taxon>Bacteria</taxon>
        <taxon>Bacillati</taxon>
        <taxon>Bacillota</taxon>
        <taxon>Clostridia</taxon>
        <taxon>Koleobacterales</taxon>
        <taxon>Koleobacteraceae</taxon>
        <taxon>Koleobacter</taxon>
    </lineage>
</organism>
<keyword evidence="6 15" id="KW-0808">Transferase</keyword>
<dbReference type="GO" id="GO:0009236">
    <property type="term" value="P:cobalamin biosynthetic process"/>
    <property type="evidence" value="ECO:0007669"/>
    <property type="project" value="UniProtKB-KW"/>
</dbReference>
<keyword evidence="5" id="KW-0169">Cobalamin biosynthesis</keyword>
<comment type="pathway">
    <text evidence="1">Cofactor biosynthesis; adenosylcobalamin biosynthesis; adenosylcobalamin from cob(II)yrinate a,c-diamide: step 2/7.</text>
</comment>
<proteinExistence type="inferred from homology"/>
<evidence type="ECO:0000256" key="3">
    <source>
        <dbReference type="ARBA" id="ARBA00012454"/>
    </source>
</evidence>
<dbReference type="InterPro" id="IPR016030">
    <property type="entry name" value="CblAdoTrfase-like"/>
</dbReference>
<dbReference type="AlphaFoldDB" id="A0A8A0RLY0"/>
<protein>
    <recommendedName>
        <fullName evidence="4">Corrinoid adenosyltransferase</fullName>
        <ecNumber evidence="3">2.5.1.17</ecNumber>
    </recommendedName>
    <alternativeName>
        <fullName evidence="9">Cob(II)alamin adenosyltransferase</fullName>
    </alternativeName>
    <alternativeName>
        <fullName evidence="11">Cob(II)yrinic acid a,c-diamide adenosyltransferase</fullName>
    </alternativeName>
    <alternativeName>
        <fullName evidence="10">Cobinamide/cobalamin adenosyltransferase</fullName>
    </alternativeName>
</protein>
<evidence type="ECO:0000256" key="5">
    <source>
        <dbReference type="ARBA" id="ARBA00022573"/>
    </source>
</evidence>
<dbReference type="Pfam" id="PF03928">
    <property type="entry name" value="HbpS-like"/>
    <property type="match status" value="1"/>
</dbReference>
<dbReference type="InterPro" id="IPR029499">
    <property type="entry name" value="PduO-typ"/>
</dbReference>
<evidence type="ECO:0000256" key="11">
    <source>
        <dbReference type="ARBA" id="ARBA00033354"/>
    </source>
</evidence>
<dbReference type="EC" id="2.5.1.17" evidence="3"/>
<comment type="catalytic activity">
    <reaction evidence="12">
        <text>2 cob(II)yrinate a,c diamide + reduced [electron-transfer flavoprotein] + 2 ATP = 2 adenosylcob(III)yrinate a,c-diamide + 2 triphosphate + oxidized [electron-transfer flavoprotein] + 3 H(+)</text>
        <dbReference type="Rhea" id="RHEA:11528"/>
        <dbReference type="Rhea" id="RHEA-COMP:10685"/>
        <dbReference type="Rhea" id="RHEA-COMP:10686"/>
        <dbReference type="ChEBI" id="CHEBI:15378"/>
        <dbReference type="ChEBI" id="CHEBI:18036"/>
        <dbReference type="ChEBI" id="CHEBI:30616"/>
        <dbReference type="ChEBI" id="CHEBI:57692"/>
        <dbReference type="ChEBI" id="CHEBI:58307"/>
        <dbReference type="ChEBI" id="CHEBI:58503"/>
        <dbReference type="ChEBI" id="CHEBI:58537"/>
        <dbReference type="EC" id="2.5.1.17"/>
    </reaction>
</comment>
<keyword evidence="7" id="KW-0547">Nucleotide-binding</keyword>
<dbReference type="SUPFAM" id="SSF143744">
    <property type="entry name" value="GlcG-like"/>
    <property type="match status" value="1"/>
</dbReference>
<accession>A0A8A0RLY0</accession>
<dbReference type="Proteomes" id="UP000662904">
    <property type="component" value="Chromosome"/>
</dbReference>
<sequence length="332" mass="36520">MKIYTKRGDRGETTLFGGEKVRKDDFRVETYGTLDEAASILGLARAMADSSMIKNIIKKLQKDIYKLNAELASTPNKKERLPERITKKNVIAVEKIIDCLDQRFYMKKDFVLSGSTSLSAVLDMARTVVRRAERRAVTLNQKERLRGEILEYLNRLSDLLYILARFVDQEEVVRTVKEKVLNEISLHKTTPQRLELGLSEVKKILQTAENKAKAIGVSMVISVVDKGGNLIALYRMDGSLLASIDISINKAFTAVSLKMPTHVLAKHAQPGEALYGIDSTNNGRIVVFGGGIPLEVKGDVVGGIGVSGGSVEQDIAVAEAGVKIFQEIIKGS</sequence>
<dbReference type="GO" id="GO:0008817">
    <property type="term" value="F:corrinoid adenosyltransferase activity"/>
    <property type="evidence" value="ECO:0007669"/>
    <property type="project" value="UniProtKB-EC"/>
</dbReference>
<dbReference type="GO" id="GO:0005524">
    <property type="term" value="F:ATP binding"/>
    <property type="evidence" value="ECO:0007669"/>
    <property type="project" value="UniProtKB-KW"/>
</dbReference>
<dbReference type="Gene3D" id="1.20.1200.10">
    <property type="entry name" value="Cobalamin adenosyltransferase-like"/>
    <property type="match status" value="1"/>
</dbReference>
<evidence type="ECO:0000256" key="4">
    <source>
        <dbReference type="ARBA" id="ARBA00020963"/>
    </source>
</evidence>
<evidence type="ECO:0000256" key="13">
    <source>
        <dbReference type="ARBA" id="ARBA00048692"/>
    </source>
</evidence>
<dbReference type="SUPFAM" id="SSF89028">
    <property type="entry name" value="Cobalamin adenosyltransferase-like"/>
    <property type="match status" value="1"/>
</dbReference>
<dbReference type="RefSeq" id="WP_206708445.1">
    <property type="nucleotide sequence ID" value="NZ_CP059066.1"/>
</dbReference>
<dbReference type="InterPro" id="IPR005624">
    <property type="entry name" value="PduO/GlcC-like"/>
</dbReference>
<evidence type="ECO:0000256" key="6">
    <source>
        <dbReference type="ARBA" id="ARBA00022679"/>
    </source>
</evidence>
<evidence type="ECO:0000256" key="2">
    <source>
        <dbReference type="ARBA" id="ARBA00007487"/>
    </source>
</evidence>
<evidence type="ECO:0000259" key="14">
    <source>
        <dbReference type="Pfam" id="PF01923"/>
    </source>
</evidence>
<feature type="domain" description="Cobalamin adenosyltransferase-like" evidence="14">
    <location>
        <begin position="3"/>
        <end position="167"/>
    </location>
</feature>
<evidence type="ECO:0000313" key="15">
    <source>
        <dbReference type="EMBL" id="QSQ08216.1"/>
    </source>
</evidence>
<dbReference type="NCBIfam" id="TIGR00636">
    <property type="entry name" value="PduO_Nterm"/>
    <property type="match status" value="1"/>
</dbReference>
<keyword evidence="16" id="KW-1185">Reference proteome</keyword>
<evidence type="ECO:0000256" key="9">
    <source>
        <dbReference type="ARBA" id="ARBA00031529"/>
    </source>
</evidence>
<evidence type="ECO:0000256" key="12">
    <source>
        <dbReference type="ARBA" id="ARBA00048555"/>
    </source>
</evidence>
<evidence type="ECO:0000313" key="16">
    <source>
        <dbReference type="Proteomes" id="UP000662904"/>
    </source>
</evidence>
<name>A0A8A0RLY0_9FIRM</name>
<dbReference type="PANTHER" id="PTHR12213:SF0">
    <property type="entry name" value="CORRINOID ADENOSYLTRANSFERASE MMAB"/>
    <property type="match status" value="1"/>
</dbReference>
<gene>
    <name evidence="15" type="primary">yvqK</name>
    <name evidence="15" type="ORF">H0A61_00536</name>
</gene>
<evidence type="ECO:0000256" key="7">
    <source>
        <dbReference type="ARBA" id="ARBA00022741"/>
    </source>
</evidence>
<dbReference type="EMBL" id="CP059066">
    <property type="protein sequence ID" value="QSQ08216.1"/>
    <property type="molecule type" value="Genomic_DNA"/>
</dbReference>